<dbReference type="EMBL" id="GBXM01104702">
    <property type="protein sequence ID" value="JAH03875.1"/>
    <property type="molecule type" value="Transcribed_RNA"/>
</dbReference>
<proteinExistence type="predicted"/>
<sequence>MTYSFYLHNFPSLSF</sequence>
<organism evidence="1">
    <name type="scientific">Anguilla anguilla</name>
    <name type="common">European freshwater eel</name>
    <name type="synonym">Muraena anguilla</name>
    <dbReference type="NCBI Taxonomy" id="7936"/>
    <lineage>
        <taxon>Eukaryota</taxon>
        <taxon>Metazoa</taxon>
        <taxon>Chordata</taxon>
        <taxon>Craniata</taxon>
        <taxon>Vertebrata</taxon>
        <taxon>Euteleostomi</taxon>
        <taxon>Actinopterygii</taxon>
        <taxon>Neopterygii</taxon>
        <taxon>Teleostei</taxon>
        <taxon>Anguilliformes</taxon>
        <taxon>Anguillidae</taxon>
        <taxon>Anguilla</taxon>
    </lineage>
</organism>
<accession>A0A0E9PIG9</accession>
<evidence type="ECO:0000313" key="1">
    <source>
        <dbReference type="EMBL" id="JAH03875.1"/>
    </source>
</evidence>
<reference evidence="1" key="1">
    <citation type="submission" date="2014-11" db="EMBL/GenBank/DDBJ databases">
        <authorList>
            <person name="Amaro Gonzalez C."/>
        </authorList>
    </citation>
    <scope>NUCLEOTIDE SEQUENCE</scope>
</reference>
<protein>
    <submittedName>
        <fullName evidence="1">Uncharacterized protein</fullName>
    </submittedName>
</protein>
<reference evidence="1" key="2">
    <citation type="journal article" date="2015" name="Fish Shellfish Immunol.">
        <title>Early steps in the European eel (Anguilla anguilla)-Vibrio vulnificus interaction in the gills: Role of the RtxA13 toxin.</title>
        <authorList>
            <person name="Callol A."/>
            <person name="Pajuelo D."/>
            <person name="Ebbesson L."/>
            <person name="Teles M."/>
            <person name="MacKenzie S."/>
            <person name="Amaro C."/>
        </authorList>
    </citation>
    <scope>NUCLEOTIDE SEQUENCE</scope>
</reference>
<name>A0A0E9PIG9_ANGAN</name>